<keyword evidence="1" id="KW-0378">Hydrolase</keyword>
<organism evidence="1 2">
    <name type="scientific">Aspergillus aculeatinus CBS 121060</name>
    <dbReference type="NCBI Taxonomy" id="1448322"/>
    <lineage>
        <taxon>Eukaryota</taxon>
        <taxon>Fungi</taxon>
        <taxon>Dikarya</taxon>
        <taxon>Ascomycota</taxon>
        <taxon>Pezizomycotina</taxon>
        <taxon>Eurotiomycetes</taxon>
        <taxon>Eurotiomycetidae</taxon>
        <taxon>Eurotiales</taxon>
        <taxon>Aspergillaceae</taxon>
        <taxon>Aspergillus</taxon>
        <taxon>Aspergillus subgen. Circumdati</taxon>
    </lineage>
</organism>
<name>A0ACD1HHG9_9EURO</name>
<evidence type="ECO:0000313" key="2">
    <source>
        <dbReference type="Proteomes" id="UP000249661"/>
    </source>
</evidence>
<protein>
    <submittedName>
        <fullName evidence="1">P-loop containing nucleoside triphosphate hydrolase protein</fullName>
    </submittedName>
</protein>
<evidence type="ECO:0000313" key="1">
    <source>
        <dbReference type="EMBL" id="RAH72951.1"/>
    </source>
</evidence>
<sequence>MSDAILLDDIQPIARCSFQDGKTQGTAIEEQIDSVSRRAGLLTAYTYATRYERWGLVICVFCALVAGAALPLVTLIFGSFIDHFMSGNSDEAERSGTIAQSATQLSLWLVYIAIGSLLSTLCSTWGFNRLGEKITARLQLEYLDAALHQNLEYFDAVGSGQLTAGIDTDIRAIQEGISQKMGMLISGFAGFIVAIIIAFSQNPQFAGIMLSQPLALMLVVGGLGSWMSRTQREGQVNWVKADSLAQDVLGAMRAVLAYRSQERYTNKYQEIIRGPILLERRERFIFGTIVAGSFTVLHWANGLGIWQANRRVHESACTIAEALTILYAMTVAGGMLSQALPFLPAIIQAHGAVSRVLSVIDRTSPSNSACSAGRTIKSFRGWIEFQNVNFAYPSQPNRTILDCLTFNVLPGQTVAFVGASGSGKSTVLCLLERLYLPSNGCITVDHEPIEELSISWLRSQMGYVDQDVGLFRASIHDNIAYGLHVSLRQVCRITLFQGDPADIRQRVVEAAKIAQIHSFISDLPHSYDTALGFRGSGLSGGQRQRIAIARAIVSQPPILLLDEATAALDSKSEMEVQKALDAAMMGRTTLVIAHRLSTIQRADKIIVMHNGQIRAQGSHAELMRTCEIYQALVRQQSMKTEPPAQEALQYDRNSFSEDVSTEDWRYITKLGTIIHKPNNGSASTQVPRGSFGFVWKLNEPELLYLVAGVFLSILAGMSYPLHAIFFGNGIVSIIDPELSTGDHPARFWALMYLIHGAVVFAIYCGRGYCFAASASMLHMRARAFLFESLLSKGFPFFDDEAHSTGSLLSVLSFDAQKIIGISGTSLGLTAESVFMLVTGVTVGCAFGWKLGLASTAIIPFIAASGFLQYFIVMHVQRYIRRNSDAVAVAHEAFTAVRTVTVLGLQSTISATFAAQIQQDVRERYWILTGVAYACGTFFRVLGIAFVFWYGGVHLIATGKYSIQQFYVCFAAIVWGSQAASTLFAHAPDVAGAQMAASRMQSLMHGSSFAQSEGAVPTPSTVKDVALRKVHFRYPTRPSASWTLNGISLNARAGHFVGLVGATGSGKSSVINLLERFYSIGSGSITLNGASIDEYDLESYYHYFALVDQNPCLVGEDIREALHSDNRVIPDEQLLAVLAKVGLEEFVLSLPQGLGTPIIANGTNLSGGQRQLMAIAKALLWKPKILLLDEATSALDVSSEYQVQEALREAMAGRTTIAVAHRLKTIMHADEILVFENGRIIERGTHRKLMERRGKYWELAQLQELEG</sequence>
<dbReference type="Proteomes" id="UP000249661">
    <property type="component" value="Unassembled WGS sequence"/>
</dbReference>
<accession>A0ACD1HHG9</accession>
<proteinExistence type="predicted"/>
<gene>
    <name evidence="1" type="ORF">BO66DRAFT_368316</name>
</gene>
<keyword evidence="2" id="KW-1185">Reference proteome</keyword>
<reference evidence="1" key="1">
    <citation type="submission" date="2018-02" db="EMBL/GenBank/DDBJ databases">
        <title>The genomes of Aspergillus section Nigri reveals drivers in fungal speciation.</title>
        <authorList>
            <consortium name="DOE Joint Genome Institute"/>
            <person name="Vesth T.C."/>
            <person name="Nybo J."/>
            <person name="Theobald S."/>
            <person name="Brandl J."/>
            <person name="Frisvad J.C."/>
            <person name="Nielsen K.F."/>
            <person name="Lyhne E.K."/>
            <person name="Kogle M.E."/>
            <person name="Kuo A."/>
            <person name="Riley R."/>
            <person name="Clum A."/>
            <person name="Nolan M."/>
            <person name="Lipzen A."/>
            <person name="Salamov A."/>
            <person name="Henrissat B."/>
            <person name="Wiebenga A."/>
            <person name="De vries R.P."/>
            <person name="Grigoriev I.V."/>
            <person name="Mortensen U.H."/>
            <person name="Andersen M.R."/>
            <person name="Baker S.E."/>
        </authorList>
    </citation>
    <scope>NUCLEOTIDE SEQUENCE</scope>
    <source>
        <strain evidence="1">CBS 121060</strain>
    </source>
</reference>
<dbReference type="EMBL" id="KZ824941">
    <property type="protein sequence ID" value="RAH72951.1"/>
    <property type="molecule type" value="Genomic_DNA"/>
</dbReference>